<protein>
    <submittedName>
        <fullName evidence="1">Uncharacterized protein</fullName>
    </submittedName>
</protein>
<organism evidence="1">
    <name type="scientific">Chaetoceros debilis</name>
    <dbReference type="NCBI Taxonomy" id="122233"/>
    <lineage>
        <taxon>Eukaryota</taxon>
        <taxon>Sar</taxon>
        <taxon>Stramenopiles</taxon>
        <taxon>Ochrophyta</taxon>
        <taxon>Bacillariophyta</taxon>
        <taxon>Coscinodiscophyceae</taxon>
        <taxon>Chaetocerotophycidae</taxon>
        <taxon>Chaetocerotales</taxon>
        <taxon>Chaetocerotaceae</taxon>
        <taxon>Chaetoceros</taxon>
    </lineage>
</organism>
<evidence type="ECO:0000313" key="1">
    <source>
        <dbReference type="EMBL" id="CAE0461857.1"/>
    </source>
</evidence>
<proteinExistence type="predicted"/>
<dbReference type="AlphaFoldDB" id="A0A7S3Q0H2"/>
<sequence>MNSFHSSRSFIYFKYIHSFLSESSIGINVKMELCPKVQVKMEPSFSRTRYHPTQQQQQQQHTMMATIISSVMQSITKFTTHLSKHFNDRNVIIQLDKLVKYFGRLCIREGQANFNFFARKGKEQVALAIVLTAIDLMKYTEIPKEHRQRIADDLYRIGSIDCGGADFEHQEVLRCRIQLRQIFQRRRQNFFRQANLKKKVLASNNSSNASQGPRK</sequence>
<reference evidence="1" key="1">
    <citation type="submission" date="2021-01" db="EMBL/GenBank/DDBJ databases">
        <authorList>
            <person name="Corre E."/>
            <person name="Pelletier E."/>
            <person name="Niang G."/>
            <person name="Scheremetjew M."/>
            <person name="Finn R."/>
            <person name="Kale V."/>
            <person name="Holt S."/>
            <person name="Cochrane G."/>
            <person name="Meng A."/>
            <person name="Brown T."/>
            <person name="Cohen L."/>
        </authorList>
    </citation>
    <scope>NUCLEOTIDE SEQUENCE</scope>
    <source>
        <strain evidence="1">MM31A-1</strain>
    </source>
</reference>
<gene>
    <name evidence="1" type="ORF">CDEB00056_LOCUS6698</name>
</gene>
<accession>A0A7S3Q0H2</accession>
<dbReference type="EMBL" id="HBIO01008742">
    <property type="protein sequence ID" value="CAE0461857.1"/>
    <property type="molecule type" value="Transcribed_RNA"/>
</dbReference>
<name>A0A7S3Q0H2_9STRA</name>